<accession>A0A561EQE5</accession>
<keyword evidence="2" id="KW-1185">Reference proteome</keyword>
<name>A0A561EQE5_9ACTN</name>
<evidence type="ECO:0000313" key="2">
    <source>
        <dbReference type="Proteomes" id="UP000318416"/>
    </source>
</evidence>
<reference evidence="1 2" key="1">
    <citation type="submission" date="2019-06" db="EMBL/GenBank/DDBJ databases">
        <title>Sequencing the genomes of 1000 actinobacteria strains.</title>
        <authorList>
            <person name="Klenk H.-P."/>
        </authorList>
    </citation>
    <scope>NUCLEOTIDE SEQUENCE [LARGE SCALE GENOMIC DNA]</scope>
    <source>
        <strain evidence="1 2">DSM 41649</strain>
    </source>
</reference>
<proteinExistence type="predicted"/>
<comment type="caution">
    <text evidence="1">The sequence shown here is derived from an EMBL/GenBank/DDBJ whole genome shotgun (WGS) entry which is preliminary data.</text>
</comment>
<gene>
    <name evidence="1" type="ORF">FB465_2879</name>
</gene>
<evidence type="ECO:0000313" key="1">
    <source>
        <dbReference type="EMBL" id="TWE17841.1"/>
    </source>
</evidence>
<dbReference type="Proteomes" id="UP000318416">
    <property type="component" value="Unassembled WGS sequence"/>
</dbReference>
<protein>
    <submittedName>
        <fullName evidence="1">Uncharacterized protein</fullName>
    </submittedName>
</protein>
<dbReference type="OrthoDB" id="9815928at2"/>
<dbReference type="EMBL" id="VIVR01000001">
    <property type="protein sequence ID" value="TWE17841.1"/>
    <property type="molecule type" value="Genomic_DNA"/>
</dbReference>
<dbReference type="RefSeq" id="WP_145790788.1">
    <property type="nucleotide sequence ID" value="NZ_BAAABR010000007.1"/>
</dbReference>
<organism evidence="1 2">
    <name type="scientific">Kitasatospora atroaurantiaca</name>
    <dbReference type="NCBI Taxonomy" id="285545"/>
    <lineage>
        <taxon>Bacteria</taxon>
        <taxon>Bacillati</taxon>
        <taxon>Actinomycetota</taxon>
        <taxon>Actinomycetes</taxon>
        <taxon>Kitasatosporales</taxon>
        <taxon>Streptomycetaceae</taxon>
        <taxon>Kitasatospora</taxon>
    </lineage>
</organism>
<sequence length="80" mass="8082">MFGDVKAATASNPGTVVSIAMAGVDAGAANHMQFVAVNSAGTIYHSVRKTTGSWTTMGNVTTYVQGTLYGTPKSVIAAGD</sequence>
<dbReference type="AlphaFoldDB" id="A0A561EQE5"/>